<name>A0ACB7IK54_PLECO</name>
<gene>
    <name evidence="1" type="ORF">CCMSSC00406_0005942</name>
</gene>
<organism evidence="1 2">
    <name type="scientific">Pleurotus cornucopiae</name>
    <name type="common">Cornucopia mushroom</name>
    <dbReference type="NCBI Taxonomy" id="5321"/>
    <lineage>
        <taxon>Eukaryota</taxon>
        <taxon>Fungi</taxon>
        <taxon>Dikarya</taxon>
        <taxon>Basidiomycota</taxon>
        <taxon>Agaricomycotina</taxon>
        <taxon>Agaricomycetes</taxon>
        <taxon>Agaricomycetidae</taxon>
        <taxon>Agaricales</taxon>
        <taxon>Pleurotineae</taxon>
        <taxon>Pleurotaceae</taxon>
        <taxon>Pleurotus</taxon>
    </lineage>
</organism>
<accession>A0ACB7IK54</accession>
<comment type="caution">
    <text evidence="1">The sequence shown here is derived from an EMBL/GenBank/DDBJ whole genome shotgun (WGS) entry which is preliminary data.</text>
</comment>
<protein>
    <submittedName>
        <fullName evidence="1">Uncharacterized protein</fullName>
    </submittedName>
</protein>
<dbReference type="EMBL" id="WQMT02000010">
    <property type="protein sequence ID" value="KAG9218261.1"/>
    <property type="molecule type" value="Genomic_DNA"/>
</dbReference>
<keyword evidence="2" id="KW-1185">Reference proteome</keyword>
<proteinExistence type="predicted"/>
<evidence type="ECO:0000313" key="2">
    <source>
        <dbReference type="Proteomes" id="UP000824881"/>
    </source>
</evidence>
<reference evidence="1 2" key="1">
    <citation type="journal article" date="2021" name="Appl. Environ. Microbiol.">
        <title>Genetic linkage and physical mapping for an oyster mushroom Pleurotus cornucopiae and QTL analysis for the trait cap color.</title>
        <authorList>
            <person name="Zhang Y."/>
            <person name="Gao W."/>
            <person name="Sonnenberg A."/>
            <person name="Chen Q."/>
            <person name="Zhang J."/>
            <person name="Huang C."/>
        </authorList>
    </citation>
    <scope>NUCLEOTIDE SEQUENCE [LARGE SCALE GENOMIC DNA]</scope>
    <source>
        <strain evidence="1">CCMSSC00406</strain>
    </source>
</reference>
<dbReference type="Proteomes" id="UP000824881">
    <property type="component" value="Unassembled WGS sequence"/>
</dbReference>
<sequence length="585" mass="64698">MTPHPDDPPRTRLFPTASQTPNRTPPNLPSQSQTPSTSSVTPRTRTRSGQLPAPATRTRTRSTPVPLRLPKRARLSLRPATDNTSTPVFHLIAPSSIHPLPNTFLNVCSSNNAHIATLTGQSTRPHTLKFVAPFEDVRIMGVKAVVTQSAPNRPPTMGEGDVDPALLWDWFTKCENYLHHKGVDGYNMVKTVAYGMSGVRSIRWLAAKGPVLHGMDWDTYKLQMCALFLTSDWEHTTRMEILRLRQNSKPFMDFAFEVMGKNNLLAGTDSFLNDDFLRETLEAGMEQELSRECNRENTHAIIDFQRWMEEVKRLDERHRACLEELTREIAKMGLRSAPTTRTPFAKNTPSLSTATAPRNLTPMPKLTDTERTLLSTNGGCYRCRKFWAGHIGPRCTAPPLDGAAYKTLTAKDVPPRPASYCDSSSRSAVAALLAQQQEECTSGIEEVEETVSTRNVAAVLPNVASCVVDTDTPDFSDDEYAPFICNNLFWSCSLAPCSTTLPSTSLDDYTIKGLIDDGSSVVLIRQSVVDRLKLRTFTASSPFICSSAFSGSSDNHSLASYVKLRPRSLDGTFSSVPLRAFVAPQ</sequence>
<evidence type="ECO:0000313" key="1">
    <source>
        <dbReference type="EMBL" id="KAG9218261.1"/>
    </source>
</evidence>